<comment type="caution">
    <text evidence="1">The sequence shown here is derived from an EMBL/GenBank/DDBJ whole genome shotgun (WGS) entry which is preliminary data.</text>
</comment>
<dbReference type="EMBL" id="JAXCGZ010002611">
    <property type="protein sequence ID" value="KAK7083723.1"/>
    <property type="molecule type" value="Genomic_DNA"/>
</dbReference>
<reference evidence="1 2" key="1">
    <citation type="submission" date="2023-11" db="EMBL/GenBank/DDBJ databases">
        <title>Halocaridina rubra genome assembly.</title>
        <authorList>
            <person name="Smith C."/>
        </authorList>
    </citation>
    <scope>NUCLEOTIDE SEQUENCE [LARGE SCALE GENOMIC DNA]</scope>
    <source>
        <strain evidence="1">EP-1</strain>
        <tissue evidence="1">Whole</tissue>
    </source>
</reference>
<protein>
    <submittedName>
        <fullName evidence="1">Uncharacterized protein</fullName>
    </submittedName>
</protein>
<organism evidence="1 2">
    <name type="scientific">Halocaridina rubra</name>
    <name type="common">Hawaiian red shrimp</name>
    <dbReference type="NCBI Taxonomy" id="373956"/>
    <lineage>
        <taxon>Eukaryota</taxon>
        <taxon>Metazoa</taxon>
        <taxon>Ecdysozoa</taxon>
        <taxon>Arthropoda</taxon>
        <taxon>Crustacea</taxon>
        <taxon>Multicrustacea</taxon>
        <taxon>Malacostraca</taxon>
        <taxon>Eumalacostraca</taxon>
        <taxon>Eucarida</taxon>
        <taxon>Decapoda</taxon>
        <taxon>Pleocyemata</taxon>
        <taxon>Caridea</taxon>
        <taxon>Atyoidea</taxon>
        <taxon>Atyidae</taxon>
        <taxon>Halocaridina</taxon>
    </lineage>
</organism>
<name>A0AAN9ACT5_HALRR</name>
<feature type="non-terminal residue" evidence="1">
    <location>
        <position position="1"/>
    </location>
</feature>
<dbReference type="AlphaFoldDB" id="A0AAN9ACT5"/>
<evidence type="ECO:0000313" key="1">
    <source>
        <dbReference type="EMBL" id="KAK7083723.1"/>
    </source>
</evidence>
<proteinExistence type="predicted"/>
<gene>
    <name evidence="1" type="ORF">SK128_014276</name>
</gene>
<sequence>CFPTDKATLIGSHFSANSSVYDSSAPVPQPLPLSNPIPSLILPSLKFHKVLCSLKTYKASGPDGIPARFLKEFVDELAPIFLL</sequence>
<accession>A0AAN9ACT5</accession>
<keyword evidence="2" id="KW-1185">Reference proteome</keyword>
<evidence type="ECO:0000313" key="2">
    <source>
        <dbReference type="Proteomes" id="UP001381693"/>
    </source>
</evidence>
<dbReference type="Proteomes" id="UP001381693">
    <property type="component" value="Unassembled WGS sequence"/>
</dbReference>